<dbReference type="InterPro" id="IPR010732">
    <property type="entry name" value="T6SS_TssG-like"/>
</dbReference>
<comment type="caution">
    <text evidence="1">The sequence shown here is derived from an EMBL/GenBank/DDBJ whole genome shotgun (WGS) entry which is preliminary data.</text>
</comment>
<dbReference type="AlphaFoldDB" id="A0A235CAU7"/>
<dbReference type="PANTHER" id="PTHR35564">
    <property type="match status" value="1"/>
</dbReference>
<keyword evidence="4" id="KW-1185">Reference proteome</keyword>
<organism evidence="1 3">
    <name type="scientific">Oceanimonas baumannii</name>
    <dbReference type="NCBI Taxonomy" id="129578"/>
    <lineage>
        <taxon>Bacteria</taxon>
        <taxon>Pseudomonadati</taxon>
        <taxon>Pseudomonadota</taxon>
        <taxon>Gammaproteobacteria</taxon>
        <taxon>Aeromonadales</taxon>
        <taxon>Aeromonadaceae</taxon>
        <taxon>Oceanimonas</taxon>
    </lineage>
</organism>
<reference evidence="2 4" key="2">
    <citation type="submission" date="2019-03" db="EMBL/GenBank/DDBJ databases">
        <title>Genomic Encyclopedia of Archaeal and Bacterial Type Strains, Phase II (KMG-II): from individual species to whole genera.</title>
        <authorList>
            <person name="Goeker M."/>
        </authorList>
    </citation>
    <scope>NUCLEOTIDE SEQUENCE [LARGE SCALE GENOMIC DNA]</scope>
    <source>
        <strain evidence="2 4">DSM 15594</strain>
    </source>
</reference>
<protein>
    <submittedName>
        <fullName evidence="1">Type VI secretion protein</fullName>
    </submittedName>
    <submittedName>
        <fullName evidence="2">Type VI secretion system protein ImpH</fullName>
    </submittedName>
</protein>
<evidence type="ECO:0000313" key="1">
    <source>
        <dbReference type="EMBL" id="OYD21097.1"/>
    </source>
</evidence>
<dbReference type="EMBL" id="SODO01000022">
    <property type="protein sequence ID" value="TDW54026.1"/>
    <property type="molecule type" value="Genomic_DNA"/>
</dbReference>
<evidence type="ECO:0000313" key="3">
    <source>
        <dbReference type="Proteomes" id="UP000243640"/>
    </source>
</evidence>
<dbReference type="RefSeq" id="WP_094279775.1">
    <property type="nucleotide sequence ID" value="NZ_NQJF01000021.1"/>
</dbReference>
<evidence type="ECO:0000313" key="2">
    <source>
        <dbReference type="EMBL" id="TDW54026.1"/>
    </source>
</evidence>
<name>A0A235CAU7_9GAMM</name>
<accession>A0A235CAU7</accession>
<dbReference type="PANTHER" id="PTHR35564:SF3">
    <property type="entry name" value="TYPE VI SECRETION SYSTEM BASEPLATE SUBUNIT TSSG"/>
    <property type="match status" value="1"/>
</dbReference>
<evidence type="ECO:0000313" key="4">
    <source>
        <dbReference type="Proteomes" id="UP000295058"/>
    </source>
</evidence>
<dbReference type="Proteomes" id="UP000243640">
    <property type="component" value="Unassembled WGS sequence"/>
</dbReference>
<dbReference type="EMBL" id="NQJF01000021">
    <property type="protein sequence ID" value="OYD21097.1"/>
    <property type="molecule type" value="Genomic_DNA"/>
</dbReference>
<dbReference type="OrthoDB" id="1523296at2"/>
<sequence>MDAKNGTTTHIVTGSPGPFTGSVRRYSLFKALELSCRWLMARNDNMTEAQAFAQIEFRANPSFGFAGADVESARFYQSRGRWHACLVLNPIGLMGAGSPLPAFYTEPLAQDDNSQDAAREFLQLFNSRLHRLLFALYQKYRYAASFRQGAGDVFSQRMFALMGLGNRITGLDDRLQWQRLLSYLGLLGQRAHSAALIESVLRYYLKHQDIELEPCVTRRVPVAPQQQNRLGQANSSLGQDCVIGTEVHDRSSKFRIHIRHLDWQQFYELLPIGSRYQELNELVRFTLRDPLDYDIRLVLKPEEKRALALAENNECRLGWTTWLGSERADGTITISGS</sequence>
<gene>
    <name evidence="1" type="ORF">B6S09_17500</name>
    <name evidence="2" type="ORF">LY04_03521</name>
</gene>
<dbReference type="Pfam" id="PF06996">
    <property type="entry name" value="T6SS_TssG"/>
    <property type="match status" value="1"/>
</dbReference>
<reference evidence="1 3" key="1">
    <citation type="submission" date="2017-08" db="EMBL/GenBank/DDBJ databases">
        <title>Draft Genome Sequence of the Marine Bacterium Oceanimonas baumannii ATCC 700832.</title>
        <authorList>
            <person name="Mcclelland W.D."/>
            <person name="Brennan M.A."/>
            <person name="Trachtenberg A.M."/>
            <person name="Maclea K.S."/>
        </authorList>
    </citation>
    <scope>NUCLEOTIDE SEQUENCE [LARGE SCALE GENOMIC DNA]</scope>
    <source>
        <strain evidence="1 3">ATCC 700832</strain>
    </source>
</reference>
<proteinExistence type="predicted"/>
<dbReference type="NCBIfam" id="TIGR03347">
    <property type="entry name" value="VI_chp_1"/>
    <property type="match status" value="1"/>
</dbReference>
<dbReference type="Proteomes" id="UP000295058">
    <property type="component" value="Unassembled WGS sequence"/>
</dbReference>